<dbReference type="ESTHER" id="9hypo-a0a2a9pdz6">
    <property type="family name" value="MpaH"/>
</dbReference>
<organism evidence="2 3">
    <name type="scientific">Ophiocordyceps unilateralis</name>
    <name type="common">Zombie-ant fungus</name>
    <name type="synonym">Torrubia unilateralis</name>
    <dbReference type="NCBI Taxonomy" id="268505"/>
    <lineage>
        <taxon>Eukaryota</taxon>
        <taxon>Fungi</taxon>
        <taxon>Dikarya</taxon>
        <taxon>Ascomycota</taxon>
        <taxon>Pezizomycotina</taxon>
        <taxon>Sordariomycetes</taxon>
        <taxon>Hypocreomycetidae</taxon>
        <taxon>Hypocreales</taxon>
        <taxon>Ophiocordycipitaceae</taxon>
        <taxon>Ophiocordyceps</taxon>
    </lineage>
</organism>
<dbReference type="Proteomes" id="UP000037136">
    <property type="component" value="Unassembled WGS sequence"/>
</dbReference>
<dbReference type="OrthoDB" id="94039at2759"/>
<reference evidence="2 3" key="1">
    <citation type="journal article" date="2015" name="BMC Genomics">
        <title>Gene expression during zombie ant biting behavior reflects the complexity underlying fungal parasitic behavioral manipulation.</title>
        <authorList>
            <person name="de Bekker C."/>
            <person name="Ohm R.A."/>
            <person name="Loreto R.G."/>
            <person name="Sebastian A."/>
            <person name="Albert I."/>
            <person name="Merrow M."/>
            <person name="Brachmann A."/>
            <person name="Hughes D.P."/>
        </authorList>
    </citation>
    <scope>NUCLEOTIDE SEQUENCE [LARGE SCALE GENOMIC DNA]</scope>
    <source>
        <strain evidence="2 3">SC16a</strain>
    </source>
</reference>
<keyword evidence="3" id="KW-1185">Reference proteome</keyword>
<feature type="domain" description="AB hydrolase-1" evidence="1">
    <location>
        <begin position="60"/>
        <end position="363"/>
    </location>
</feature>
<evidence type="ECO:0000313" key="2">
    <source>
        <dbReference type="EMBL" id="PFH59100.1"/>
    </source>
</evidence>
<dbReference type="Pfam" id="PF12697">
    <property type="entry name" value="Abhydrolase_6"/>
    <property type="match status" value="1"/>
</dbReference>
<reference evidence="2 3" key="2">
    <citation type="journal article" date="2017" name="Sci. Rep.">
        <title>Ant-infecting Ophiocordyceps genomes reveal a high diversity of potential behavioral manipulation genes and a possible major role for enterotoxins.</title>
        <authorList>
            <person name="de Bekker C."/>
            <person name="Ohm R.A."/>
            <person name="Evans H.C."/>
            <person name="Brachmann A."/>
            <person name="Hughes D.P."/>
        </authorList>
    </citation>
    <scope>NUCLEOTIDE SEQUENCE [LARGE SCALE GENOMIC DNA]</scope>
    <source>
        <strain evidence="2 3">SC16a</strain>
    </source>
</reference>
<protein>
    <recommendedName>
        <fullName evidence="1">AB hydrolase-1 domain-containing protein</fullName>
    </recommendedName>
</protein>
<sequence length="425" mass="48420">MLQTVHFSVKEHIVPGCHIREYPGISSGRQEEYMYLHVKQYTPLDQAPRLEDSAMTLIAMHGIGLPKELYEPLWDELYDQSRTHGYSIRGIWIADMAHMGTSSMINEKNMSMDSSWMDHARDVLHMINHFRNEMPRPLIGLGHSCGGLQLVNLAYIHPRLFTSLLLLDPAFFLTKTGKDIIKGGGLRETMYGKDLWKTRTDAASFIEKAYPSWDQGVKRLMVKYGFRDLPTALYPELPPDADPANPPVTLMTTKHQMALTLSRPCFDCKQVDGRIVVDRETHADLDPERVTMPGYRPEVFPSMERIQTLRPSALFLLGKHTNTPWLDGMRRAADVAGTGVGGSGGKPEGRTREVLIRGGHYFPFTALEETSLACGTWLGEEMAKYRDRERRWKNERSKLSERDHLVLPAKWKEFIRPPDVISSKL</sequence>
<dbReference type="STRING" id="268505.A0A2A9PDZ6"/>
<proteinExistence type="predicted"/>
<evidence type="ECO:0000259" key="1">
    <source>
        <dbReference type="Pfam" id="PF12697"/>
    </source>
</evidence>
<gene>
    <name evidence="2" type="ORF">XA68_12815</name>
</gene>
<dbReference type="EMBL" id="LAZP02000227">
    <property type="protein sequence ID" value="PFH59100.1"/>
    <property type="molecule type" value="Genomic_DNA"/>
</dbReference>
<dbReference type="AlphaFoldDB" id="A0A2A9PDZ6"/>
<dbReference type="InterPro" id="IPR000073">
    <property type="entry name" value="AB_hydrolase_1"/>
</dbReference>
<accession>A0A2A9PDZ6</accession>
<comment type="caution">
    <text evidence="2">The sequence shown here is derived from an EMBL/GenBank/DDBJ whole genome shotgun (WGS) entry which is preliminary data.</text>
</comment>
<dbReference type="SUPFAM" id="SSF53474">
    <property type="entry name" value="alpha/beta-Hydrolases"/>
    <property type="match status" value="1"/>
</dbReference>
<name>A0A2A9PDZ6_OPHUN</name>
<dbReference type="InterPro" id="IPR029058">
    <property type="entry name" value="AB_hydrolase_fold"/>
</dbReference>
<evidence type="ECO:0000313" key="3">
    <source>
        <dbReference type="Proteomes" id="UP000037136"/>
    </source>
</evidence>
<dbReference type="Gene3D" id="3.40.50.1820">
    <property type="entry name" value="alpha/beta hydrolase"/>
    <property type="match status" value="1"/>
</dbReference>